<evidence type="ECO:0000259" key="7">
    <source>
        <dbReference type="Pfam" id="PF00892"/>
    </source>
</evidence>
<dbReference type="AlphaFoldDB" id="A0A7D5V9W5"/>
<name>A0A7D5V9W5_9NEIS</name>
<evidence type="ECO:0000256" key="1">
    <source>
        <dbReference type="ARBA" id="ARBA00004651"/>
    </source>
</evidence>
<keyword evidence="2" id="KW-1003">Cell membrane</keyword>
<feature type="transmembrane region" description="Helical" evidence="6">
    <location>
        <begin position="35"/>
        <end position="59"/>
    </location>
</feature>
<dbReference type="Proteomes" id="UP000510822">
    <property type="component" value="Chromosome"/>
</dbReference>
<reference evidence="8 9" key="1">
    <citation type="journal article" date="2016" name="Int. J. Syst. Evol. Microbiol.">
        <title>Chitinibacter fontanus sp. nov., isolated from a spring.</title>
        <authorList>
            <person name="Sheu S.Y."/>
            <person name="Li Y.S."/>
            <person name="Young C.C."/>
            <person name="Chen W.M."/>
        </authorList>
    </citation>
    <scope>NUCLEOTIDE SEQUENCE [LARGE SCALE GENOMIC DNA]</scope>
    <source>
        <strain evidence="8 9">STM-7</strain>
    </source>
</reference>
<dbReference type="KEGG" id="cfon:HZU75_08895"/>
<keyword evidence="3 6" id="KW-0812">Transmembrane</keyword>
<feature type="transmembrane region" description="Helical" evidence="6">
    <location>
        <begin position="276"/>
        <end position="296"/>
    </location>
</feature>
<keyword evidence="5 6" id="KW-0472">Membrane</keyword>
<comment type="subcellular location">
    <subcellularLocation>
        <location evidence="1">Cell membrane</location>
        <topology evidence="1">Multi-pass membrane protein</topology>
    </subcellularLocation>
</comment>
<feature type="transmembrane region" description="Helical" evidence="6">
    <location>
        <begin position="71"/>
        <end position="91"/>
    </location>
</feature>
<proteinExistence type="predicted"/>
<dbReference type="PANTHER" id="PTHR42920:SF5">
    <property type="entry name" value="EAMA DOMAIN-CONTAINING PROTEIN"/>
    <property type="match status" value="1"/>
</dbReference>
<feature type="transmembrane region" description="Helical" evidence="6">
    <location>
        <begin position="218"/>
        <end position="238"/>
    </location>
</feature>
<dbReference type="GO" id="GO:0005886">
    <property type="term" value="C:plasma membrane"/>
    <property type="evidence" value="ECO:0007669"/>
    <property type="project" value="UniProtKB-SubCell"/>
</dbReference>
<evidence type="ECO:0000256" key="2">
    <source>
        <dbReference type="ARBA" id="ARBA00022475"/>
    </source>
</evidence>
<dbReference type="InterPro" id="IPR000620">
    <property type="entry name" value="EamA_dom"/>
</dbReference>
<feature type="transmembrane region" description="Helical" evidence="6">
    <location>
        <begin position="97"/>
        <end position="118"/>
    </location>
</feature>
<organism evidence="8 9">
    <name type="scientific">Chitinibacter fontanus</name>
    <dbReference type="NCBI Taxonomy" id="1737446"/>
    <lineage>
        <taxon>Bacteria</taxon>
        <taxon>Pseudomonadati</taxon>
        <taxon>Pseudomonadota</taxon>
        <taxon>Betaproteobacteria</taxon>
        <taxon>Neisseriales</taxon>
        <taxon>Chitinibacteraceae</taxon>
        <taxon>Chitinibacter</taxon>
    </lineage>
</organism>
<feature type="transmembrane region" description="Helical" evidence="6">
    <location>
        <begin position="125"/>
        <end position="144"/>
    </location>
</feature>
<feature type="domain" description="EamA" evidence="7">
    <location>
        <begin position="14"/>
        <end position="142"/>
    </location>
</feature>
<evidence type="ECO:0000256" key="6">
    <source>
        <dbReference type="SAM" id="Phobius"/>
    </source>
</evidence>
<keyword evidence="4 6" id="KW-1133">Transmembrane helix</keyword>
<feature type="transmembrane region" description="Helical" evidence="6">
    <location>
        <begin position="150"/>
        <end position="171"/>
    </location>
</feature>
<evidence type="ECO:0000256" key="3">
    <source>
        <dbReference type="ARBA" id="ARBA00022692"/>
    </source>
</evidence>
<dbReference type="Gene3D" id="1.10.3730.20">
    <property type="match status" value="1"/>
</dbReference>
<sequence length="322" mass="34359">MMTISSKTTQWGAQLMLLAVAMVWGSSYGVSKSALLWYPVLGFLALRFLITFVVLLPYFLRYSAADRVQSYKMGAPLGILIAAIFLCETYGVCQTSASNAAFLICLCLPFTPVFEWLLLGKPITAQAACCLALAVLGAALLSGFHGQIAALNWGDLLIVAAALLRAIVVTLTRKLAQTNPAPALGLTIVQVGIAGCIMLVLAYTTIPIKQLNLPHSPSFWVNLIYLVLLCTIFAFFAQNWAASRLPPTRVAALMGLEPLFGALYGVLALGETMSTSAIMGAGLMLCAVFGLSGVGNELMRGVWQSRQNPLRSMAASREAGSQ</sequence>
<dbReference type="RefSeq" id="WP_180305748.1">
    <property type="nucleotide sequence ID" value="NZ_CP058952.1"/>
</dbReference>
<gene>
    <name evidence="8" type="ORF">HZU75_08895</name>
</gene>
<dbReference type="PANTHER" id="PTHR42920">
    <property type="entry name" value="OS03G0707200 PROTEIN-RELATED"/>
    <property type="match status" value="1"/>
</dbReference>
<dbReference type="InterPro" id="IPR037185">
    <property type="entry name" value="EmrE-like"/>
</dbReference>
<protein>
    <submittedName>
        <fullName evidence="8">EamA family transporter</fullName>
    </submittedName>
</protein>
<keyword evidence="9" id="KW-1185">Reference proteome</keyword>
<evidence type="ECO:0000313" key="9">
    <source>
        <dbReference type="Proteomes" id="UP000510822"/>
    </source>
</evidence>
<evidence type="ECO:0000313" key="8">
    <source>
        <dbReference type="EMBL" id="QLI81638.1"/>
    </source>
</evidence>
<dbReference type="InterPro" id="IPR051258">
    <property type="entry name" value="Diverse_Substrate_Transporter"/>
</dbReference>
<feature type="domain" description="EamA" evidence="7">
    <location>
        <begin position="153"/>
        <end position="292"/>
    </location>
</feature>
<feature type="transmembrane region" description="Helical" evidence="6">
    <location>
        <begin position="183"/>
        <end position="206"/>
    </location>
</feature>
<dbReference type="Pfam" id="PF00892">
    <property type="entry name" value="EamA"/>
    <property type="match status" value="2"/>
</dbReference>
<evidence type="ECO:0000256" key="5">
    <source>
        <dbReference type="ARBA" id="ARBA00023136"/>
    </source>
</evidence>
<accession>A0A7D5V9W5</accession>
<evidence type="ECO:0000256" key="4">
    <source>
        <dbReference type="ARBA" id="ARBA00022989"/>
    </source>
</evidence>
<dbReference type="EMBL" id="CP058952">
    <property type="protein sequence ID" value="QLI81638.1"/>
    <property type="molecule type" value="Genomic_DNA"/>
</dbReference>
<dbReference type="SUPFAM" id="SSF103481">
    <property type="entry name" value="Multidrug resistance efflux transporter EmrE"/>
    <property type="match status" value="2"/>
</dbReference>
<feature type="transmembrane region" description="Helical" evidence="6">
    <location>
        <begin position="250"/>
        <end position="270"/>
    </location>
</feature>